<proteinExistence type="predicted"/>
<accession>A0A017TCX0</accession>
<comment type="caution">
    <text evidence="1">The sequence shown here is derived from an EMBL/GenBank/DDBJ whole genome shotgun (WGS) entry which is preliminary data.</text>
</comment>
<keyword evidence="2" id="KW-1185">Reference proteome</keyword>
<dbReference type="Proteomes" id="UP000019678">
    <property type="component" value="Unassembled WGS sequence"/>
</dbReference>
<dbReference type="EMBL" id="ASRX01000014">
    <property type="protein sequence ID" value="EYF06777.1"/>
    <property type="molecule type" value="Genomic_DNA"/>
</dbReference>
<dbReference type="AlphaFoldDB" id="A0A017TCX0"/>
<gene>
    <name evidence="1" type="ORF">CAP_1474</name>
</gene>
<reference evidence="1 2" key="1">
    <citation type="submission" date="2013-05" db="EMBL/GenBank/DDBJ databases">
        <title>Genome assembly of Chondromyces apiculatus DSM 436.</title>
        <authorList>
            <person name="Sharma G."/>
            <person name="Khatri I."/>
            <person name="Kaur C."/>
            <person name="Mayilraj S."/>
            <person name="Subramanian S."/>
        </authorList>
    </citation>
    <scope>NUCLEOTIDE SEQUENCE [LARGE SCALE GENOMIC DNA]</scope>
    <source>
        <strain evidence="1 2">DSM 436</strain>
    </source>
</reference>
<protein>
    <submittedName>
        <fullName evidence="1">Uncharacterized protein</fullName>
    </submittedName>
</protein>
<organism evidence="1 2">
    <name type="scientific">Chondromyces apiculatus DSM 436</name>
    <dbReference type="NCBI Taxonomy" id="1192034"/>
    <lineage>
        <taxon>Bacteria</taxon>
        <taxon>Pseudomonadati</taxon>
        <taxon>Myxococcota</taxon>
        <taxon>Polyangia</taxon>
        <taxon>Polyangiales</taxon>
        <taxon>Polyangiaceae</taxon>
        <taxon>Chondromyces</taxon>
    </lineage>
</organism>
<evidence type="ECO:0000313" key="1">
    <source>
        <dbReference type="EMBL" id="EYF06777.1"/>
    </source>
</evidence>
<evidence type="ECO:0000313" key="2">
    <source>
        <dbReference type="Proteomes" id="UP000019678"/>
    </source>
</evidence>
<dbReference type="STRING" id="1192034.CAP_1474"/>
<sequence>MTPRPTSGPDAFFAAGHSALSGRTWVHVLLEVIDILEVIGDVFEDEGDVLEEMR</sequence>
<name>A0A017TCX0_9BACT</name>